<dbReference type="InterPro" id="IPR004360">
    <property type="entry name" value="Glyas_Fos-R_dOase_dom"/>
</dbReference>
<dbReference type="InterPro" id="IPR037523">
    <property type="entry name" value="VOC_core"/>
</dbReference>
<dbReference type="Gene3D" id="3.30.720.120">
    <property type="match status" value="1"/>
</dbReference>
<keyword evidence="3" id="KW-1185">Reference proteome</keyword>
<dbReference type="EMBL" id="CP038266">
    <property type="protein sequence ID" value="QBR87228.1"/>
    <property type="molecule type" value="Genomic_DNA"/>
</dbReference>
<proteinExistence type="predicted"/>
<dbReference type="RefSeq" id="WP_135062378.1">
    <property type="nucleotide sequence ID" value="NZ_CP038266.1"/>
</dbReference>
<evidence type="ECO:0000313" key="3">
    <source>
        <dbReference type="Proteomes" id="UP000295748"/>
    </source>
</evidence>
<evidence type="ECO:0000313" key="2">
    <source>
        <dbReference type="EMBL" id="QBR87228.1"/>
    </source>
</evidence>
<dbReference type="PROSITE" id="PS51819">
    <property type="entry name" value="VOC"/>
    <property type="match status" value="1"/>
</dbReference>
<evidence type="ECO:0000259" key="1">
    <source>
        <dbReference type="PROSITE" id="PS51819"/>
    </source>
</evidence>
<protein>
    <submittedName>
        <fullName evidence="2">Glyoxalase</fullName>
    </submittedName>
</protein>
<dbReference type="Pfam" id="PF00903">
    <property type="entry name" value="Glyoxalase"/>
    <property type="match status" value="1"/>
</dbReference>
<dbReference type="Proteomes" id="UP000295748">
    <property type="component" value="Chromosome"/>
</dbReference>
<name>A0ABX5SM86_9MICO</name>
<reference evidence="2 3" key="1">
    <citation type="submission" date="2019-03" db="EMBL/GenBank/DDBJ databases">
        <authorList>
            <person name="Dong K."/>
        </authorList>
    </citation>
    <scope>NUCLEOTIDE SEQUENCE [LARGE SCALE GENOMIC DNA]</scope>
    <source>
        <strain evidence="3">dk512</strain>
    </source>
</reference>
<dbReference type="InterPro" id="IPR029068">
    <property type="entry name" value="Glyas_Bleomycin-R_OHBP_Dase"/>
</dbReference>
<organism evidence="2 3">
    <name type="scientific">Microbacterium wangchenii</name>
    <dbReference type="NCBI Taxonomy" id="2541726"/>
    <lineage>
        <taxon>Bacteria</taxon>
        <taxon>Bacillati</taxon>
        <taxon>Actinomycetota</taxon>
        <taxon>Actinomycetes</taxon>
        <taxon>Micrococcales</taxon>
        <taxon>Microbacteriaceae</taxon>
        <taxon>Microbacterium</taxon>
    </lineage>
</organism>
<sequence length="134" mass="14690">MALTAFYPVVQTAEPREAADFFIRSFGFEETFGADWYVSLRHGPHEVAFLQADHPTIPAGHRGAASGLLLNVEVDDAAGEYRRLAEAGEVEMRLDLRDEPFGQRHFIFEGPGGVLVDVIEEIPPAPEYAAGFAS</sequence>
<accession>A0ABX5SM86</accession>
<dbReference type="SUPFAM" id="SSF54593">
    <property type="entry name" value="Glyoxalase/Bleomycin resistance protein/Dihydroxybiphenyl dioxygenase"/>
    <property type="match status" value="1"/>
</dbReference>
<feature type="domain" description="VOC" evidence="1">
    <location>
        <begin position="4"/>
        <end position="121"/>
    </location>
</feature>
<dbReference type="Gene3D" id="3.30.720.110">
    <property type="match status" value="1"/>
</dbReference>
<gene>
    <name evidence="2" type="ORF">E4K62_00060</name>
</gene>